<sequence length="1579" mass="172701">MTCSTPARRAAVLVVVLVVFRKACQHSRNTGLATTDAVPVFVRQVRLILTTTTTTNTTSTSLQHPGAPNLPSLHRPAAHRHPAKLPGRCMLLPPSPCTVQPVGRFQRGQIKVARQQQRTTTFATSSSSSSSSSSYTCLKAELVPAELWCRFRDNLRLVSPFLYLTPARPCLPTPELFMLPSLLTPAPPFTHGTGRLQSICPSHPEDKAWEKRRGECGLTGISYTRVSQAILHLRGGGSVSVATCEHRFSSSGGAPPPYSRLPPDGHEFPSNYAEGLPDKMSRYARYSRLAMELDSPGSPPPSATTPRTRSAPGTPLGPPPPIPRSSPTASKTYSSDRTLDSGNNKWTGNEERKSREQTPTRSRWRRQDERSEKSVRDKIAMFSTDGPDQPHPKTRKLDKQESEEGTMKRSFTEDDVRLDNSASSNSKSGREPHSSSRSLSKTSVFSSMINVSTSEPKDNTKHMSTASSEVDIRQDTPPTPRSHGMREEKRDDESSSSGLHSRSQSLIDIGRTSLTKRHSVGAYDRPSVYQYGIEKPEERERRTSLTNLIEQRRKSFGSKLLGLVIPESRGSEGSDKASIDLPRISSVPPTTASKTMSLPREGQRSPRLYKADSISSIDSCESNTSRHSSLNAPPWKSHGTSTLPKYSPAFKRKNMSVFSKSDNLPPLSGRSHSACSTSPTSDLSQPSPTPPCHSPPKSLETISPPSSEHTYDMNDGRYNSDRHSYSKLPLSQKNSYESRHNRAEDSDNDSAVSSTQSSYSQGMSPPSSPMPEQDELEDRRGRGYRSRLSQQNSLDDQDAARRVLKRGSIEAENRRNVINSARCSSGRNSDEHQTPEIIRKYSSSSDRGEDSDRFPNRLDSELREGPKVTGLRRQASTSSTSSTASSRRSSHDSSRRNSKDSVIHVTKYDEAKVSAEPVYFDQEGEMYKESQLKVAYVNEITDDFEQLNECNNKDVIAEVQLSSPPSRRTTEASDSSDTSQGVPSNPRRGNRWAELEMKYGSTNSTSDIESKIQRMRRASDSSSPDHTKKNSGGFRALAEKWQQRAEEDTAAPPQPNLTRRESNGRLEASVRSSRQYEERSATTSTQEKPTRPSRLYDNQSDVDGAQPAQSDLHSESTQSSSNSLSSSGDTRAENLDIPRAEVPDRKLSMPEYGNGGVKMRDRREGGTGGAPSRPTSLIEGGDGGVMDSNYLTGCSQLSPTASTDSRDDLFTPETSLSRTSSKEVLDAFSRPRANIGISFPRVGASTTPKIDDIMRAFERHDMRKRGGIGAGSSHPRMSSLDSTNSDEGLIGAHYGSVTSLASGQRDQYGSITSLASSTSLISPQELAQLIEEANQSLEESGTPSHEILVVVLHREIGGADYETKEITVHKVIPGSLADRDGRIQRGDRVLSINGKNLRGVSHKEALSILKSPRPEVVLVLSRSRSVTPQESNMTESDGNFIHRPSLINHVTSPRPPKILESPMDSKSLISDVAAMSVPRGPPFTITLVKDGAGLGFSLEGGKDSPLGDRPLTVKKIFSGGAADKGGILKVGDELVSVNAVDVTGMARIEAWNFLKKLPDGTVTLVLRQKLDGSSAKNEE</sequence>
<evidence type="ECO:0000313" key="4">
    <source>
        <dbReference type="EMBL" id="KAK8388097.1"/>
    </source>
</evidence>
<feature type="compositionally biased region" description="Low complexity" evidence="1">
    <location>
        <begin position="750"/>
        <end position="765"/>
    </location>
</feature>
<dbReference type="InterPro" id="IPR036034">
    <property type="entry name" value="PDZ_sf"/>
</dbReference>
<evidence type="ECO:0000256" key="1">
    <source>
        <dbReference type="SAM" id="MobiDB-lite"/>
    </source>
</evidence>
<feature type="compositionally biased region" description="Polar residues" evidence="1">
    <location>
        <begin position="816"/>
        <end position="827"/>
    </location>
</feature>
<dbReference type="InterPro" id="IPR001478">
    <property type="entry name" value="PDZ"/>
</dbReference>
<feature type="compositionally biased region" description="Basic and acidic residues" evidence="1">
    <location>
        <begin position="846"/>
        <end position="866"/>
    </location>
</feature>
<feature type="region of interest" description="Disordered" evidence="1">
    <location>
        <begin position="563"/>
        <end position="903"/>
    </location>
</feature>
<feature type="region of interest" description="Disordered" evidence="1">
    <location>
        <begin position="246"/>
        <end position="276"/>
    </location>
</feature>
<feature type="domain" description="PDZ" evidence="3">
    <location>
        <begin position="1349"/>
        <end position="1424"/>
    </location>
</feature>
<feature type="compositionally biased region" description="Basic and acidic residues" evidence="1">
    <location>
        <begin position="1008"/>
        <end position="1028"/>
    </location>
</feature>
<dbReference type="EMBL" id="JARAKH010000029">
    <property type="protein sequence ID" value="KAK8388097.1"/>
    <property type="molecule type" value="Genomic_DNA"/>
</dbReference>
<keyword evidence="2" id="KW-0732">Signal</keyword>
<feature type="compositionally biased region" description="Polar residues" evidence="1">
    <location>
        <begin position="1096"/>
        <end position="1111"/>
    </location>
</feature>
<feature type="compositionally biased region" description="Polar residues" evidence="1">
    <location>
        <begin position="1275"/>
        <end position="1285"/>
    </location>
</feature>
<feature type="signal peptide" evidence="2">
    <location>
        <begin position="1"/>
        <end position="25"/>
    </location>
</feature>
<feature type="compositionally biased region" description="Low complexity" evidence="1">
    <location>
        <begin position="495"/>
        <end position="505"/>
    </location>
</feature>
<feature type="compositionally biased region" description="Polar residues" evidence="1">
    <location>
        <begin position="435"/>
        <end position="454"/>
    </location>
</feature>
<accession>A0AAW0TNZ7</accession>
<proteinExistence type="predicted"/>
<feature type="chain" id="PRO_5043810712" description="PDZ domain-containing protein" evidence="2">
    <location>
        <begin position="26"/>
        <end position="1579"/>
    </location>
</feature>
<feature type="compositionally biased region" description="Polar residues" evidence="1">
    <location>
        <begin position="960"/>
        <end position="983"/>
    </location>
</feature>
<feature type="domain" description="PDZ" evidence="3">
    <location>
        <begin position="1484"/>
        <end position="1569"/>
    </location>
</feature>
<feature type="compositionally biased region" description="Low complexity" evidence="1">
    <location>
        <begin position="304"/>
        <end position="314"/>
    </location>
</feature>
<feature type="compositionally biased region" description="Low complexity" evidence="1">
    <location>
        <begin position="872"/>
        <end position="887"/>
    </location>
</feature>
<feature type="compositionally biased region" description="Basic and acidic residues" evidence="1">
    <location>
        <begin position="736"/>
        <end position="745"/>
    </location>
</feature>
<keyword evidence="5" id="KW-1185">Reference proteome</keyword>
<feature type="compositionally biased region" description="Polar residues" evidence="1">
    <location>
        <begin position="331"/>
        <end position="347"/>
    </location>
</feature>
<feature type="compositionally biased region" description="Basic and acidic residues" evidence="1">
    <location>
        <begin position="828"/>
        <end position="839"/>
    </location>
</feature>
<dbReference type="SMART" id="SM00228">
    <property type="entry name" value="PDZ"/>
    <property type="match status" value="2"/>
</dbReference>
<feature type="compositionally biased region" description="Basic and acidic residues" evidence="1">
    <location>
        <begin position="1130"/>
        <end position="1148"/>
    </location>
</feature>
<feature type="compositionally biased region" description="Basic and acidic residues" evidence="1">
    <location>
        <begin position="484"/>
        <end position="493"/>
    </location>
</feature>
<feature type="compositionally biased region" description="Basic and acidic residues" evidence="1">
    <location>
        <begin position="889"/>
        <end position="903"/>
    </location>
</feature>
<evidence type="ECO:0000313" key="5">
    <source>
        <dbReference type="Proteomes" id="UP001487740"/>
    </source>
</evidence>
<feature type="compositionally biased region" description="Basic and acidic residues" evidence="1">
    <location>
        <begin position="365"/>
        <end position="379"/>
    </location>
</feature>
<dbReference type="PANTHER" id="PTHR11324:SF16">
    <property type="entry name" value="PDZ DOMAIN-CONTAINING PROTEIN 2"/>
    <property type="match status" value="1"/>
</dbReference>
<feature type="compositionally biased region" description="Polar residues" evidence="1">
    <location>
        <begin position="613"/>
        <end position="631"/>
    </location>
</feature>
<reference evidence="4 5" key="1">
    <citation type="submission" date="2023-03" db="EMBL/GenBank/DDBJ databases">
        <title>High-quality genome of Scylla paramamosain provides insights in environmental adaptation.</title>
        <authorList>
            <person name="Zhang L."/>
        </authorList>
    </citation>
    <scope>NUCLEOTIDE SEQUENCE [LARGE SCALE GENOMIC DNA]</scope>
    <source>
        <strain evidence="4">LZ_2023a</strain>
        <tissue evidence="4">Muscle</tissue>
    </source>
</reference>
<dbReference type="Proteomes" id="UP001487740">
    <property type="component" value="Unassembled WGS sequence"/>
</dbReference>
<organism evidence="4 5">
    <name type="scientific">Scylla paramamosain</name>
    <name type="common">Mud crab</name>
    <dbReference type="NCBI Taxonomy" id="85552"/>
    <lineage>
        <taxon>Eukaryota</taxon>
        <taxon>Metazoa</taxon>
        <taxon>Ecdysozoa</taxon>
        <taxon>Arthropoda</taxon>
        <taxon>Crustacea</taxon>
        <taxon>Multicrustacea</taxon>
        <taxon>Malacostraca</taxon>
        <taxon>Eumalacostraca</taxon>
        <taxon>Eucarida</taxon>
        <taxon>Decapoda</taxon>
        <taxon>Pleocyemata</taxon>
        <taxon>Brachyura</taxon>
        <taxon>Eubrachyura</taxon>
        <taxon>Portunoidea</taxon>
        <taxon>Portunidae</taxon>
        <taxon>Portuninae</taxon>
        <taxon>Scylla</taxon>
    </lineage>
</organism>
<name>A0AAW0TNZ7_SCYPA</name>
<dbReference type="SUPFAM" id="SSF50156">
    <property type="entry name" value="PDZ domain-like"/>
    <property type="match status" value="2"/>
</dbReference>
<feature type="compositionally biased region" description="Basic and acidic residues" evidence="1">
    <location>
        <begin position="1037"/>
        <end position="1047"/>
    </location>
</feature>
<feature type="compositionally biased region" description="Pro residues" evidence="1">
    <location>
        <begin position="315"/>
        <end position="324"/>
    </location>
</feature>
<dbReference type="CDD" id="cd06763">
    <property type="entry name" value="PDZ7_PDZD2-PDZ4_hPro-IL-16-like"/>
    <property type="match status" value="1"/>
</dbReference>
<feature type="compositionally biased region" description="Basic and acidic residues" evidence="1">
    <location>
        <begin position="388"/>
        <end position="418"/>
    </location>
</feature>
<feature type="compositionally biased region" description="Polar residues" evidence="1">
    <location>
        <begin position="1189"/>
        <end position="1203"/>
    </location>
</feature>
<feature type="compositionally biased region" description="Polar residues" evidence="1">
    <location>
        <begin position="587"/>
        <end position="596"/>
    </location>
</feature>
<evidence type="ECO:0000259" key="3">
    <source>
        <dbReference type="PROSITE" id="PS50106"/>
    </source>
</evidence>
<dbReference type="Gene3D" id="2.30.42.10">
    <property type="match status" value="2"/>
</dbReference>
<feature type="compositionally biased region" description="Polar residues" evidence="1">
    <location>
        <begin position="670"/>
        <end position="683"/>
    </location>
</feature>
<feature type="region of interest" description="Disordered" evidence="1">
    <location>
        <begin position="958"/>
        <end position="1223"/>
    </location>
</feature>
<dbReference type="PROSITE" id="PS50106">
    <property type="entry name" value="PDZ"/>
    <property type="match status" value="2"/>
</dbReference>
<comment type="caution">
    <text evidence="4">The sequence shown here is derived from an EMBL/GenBank/DDBJ whole genome shotgun (WGS) entry which is preliminary data.</text>
</comment>
<evidence type="ECO:0000256" key="2">
    <source>
        <dbReference type="SAM" id="SignalP"/>
    </source>
</evidence>
<feature type="compositionally biased region" description="Basic and acidic residues" evidence="1">
    <location>
        <begin position="348"/>
        <end position="358"/>
    </location>
</feature>
<feature type="region of interest" description="Disordered" evidence="1">
    <location>
        <begin position="292"/>
        <end position="518"/>
    </location>
</feature>
<feature type="region of interest" description="Disordered" evidence="1">
    <location>
        <begin position="1264"/>
        <end position="1285"/>
    </location>
</feature>
<gene>
    <name evidence="4" type="ORF">O3P69_020174</name>
</gene>
<feature type="compositionally biased region" description="Basic and acidic residues" evidence="1">
    <location>
        <begin position="709"/>
        <end position="724"/>
    </location>
</feature>
<dbReference type="PANTHER" id="PTHR11324">
    <property type="entry name" value="IL16-RELATED"/>
    <property type="match status" value="1"/>
</dbReference>
<protein>
    <recommendedName>
        <fullName evidence="3">PDZ domain-containing protein</fullName>
    </recommendedName>
</protein>
<feature type="compositionally biased region" description="Basic and acidic residues" evidence="1">
    <location>
        <begin position="569"/>
        <end position="578"/>
    </location>
</feature>
<dbReference type="Pfam" id="PF00595">
    <property type="entry name" value="PDZ"/>
    <property type="match status" value="2"/>
</dbReference>
<feature type="compositionally biased region" description="Low complexity" evidence="1">
    <location>
        <begin position="1115"/>
        <end position="1127"/>
    </location>
</feature>